<gene>
    <name evidence="2" type="ORF">MNBD_ALPHA06-1874</name>
</gene>
<dbReference type="PANTHER" id="PTHR38590:SF1">
    <property type="entry name" value="BLL0828 PROTEIN"/>
    <property type="match status" value="1"/>
</dbReference>
<dbReference type="InterPro" id="IPR007569">
    <property type="entry name" value="DUF559"/>
</dbReference>
<proteinExistence type="predicted"/>
<evidence type="ECO:0000313" key="2">
    <source>
        <dbReference type="EMBL" id="VAV95018.1"/>
    </source>
</evidence>
<evidence type="ECO:0000259" key="1">
    <source>
        <dbReference type="Pfam" id="PF04480"/>
    </source>
</evidence>
<organism evidence="2">
    <name type="scientific">hydrothermal vent metagenome</name>
    <dbReference type="NCBI Taxonomy" id="652676"/>
    <lineage>
        <taxon>unclassified sequences</taxon>
        <taxon>metagenomes</taxon>
        <taxon>ecological metagenomes</taxon>
    </lineage>
</organism>
<dbReference type="AlphaFoldDB" id="A0A3B0S3R6"/>
<dbReference type="EMBL" id="UOEE01000194">
    <property type="protein sequence ID" value="VAV95018.1"/>
    <property type="molecule type" value="Genomic_DNA"/>
</dbReference>
<dbReference type="CDD" id="cd01038">
    <property type="entry name" value="Endonuclease_DUF559"/>
    <property type="match status" value="1"/>
</dbReference>
<protein>
    <recommendedName>
        <fullName evidence="1">DUF559 domain-containing protein</fullName>
    </recommendedName>
</protein>
<dbReference type="InterPro" id="IPR011335">
    <property type="entry name" value="Restrct_endonuc-II-like"/>
</dbReference>
<dbReference type="Gene3D" id="3.40.960.10">
    <property type="entry name" value="VSR Endonuclease"/>
    <property type="match status" value="1"/>
</dbReference>
<dbReference type="Pfam" id="PF04480">
    <property type="entry name" value="DUF559"/>
    <property type="match status" value="1"/>
</dbReference>
<accession>A0A3B0S3R6</accession>
<dbReference type="PANTHER" id="PTHR38590">
    <property type="entry name" value="BLL0828 PROTEIN"/>
    <property type="match status" value="1"/>
</dbReference>
<feature type="domain" description="DUF559" evidence="1">
    <location>
        <begin position="3"/>
        <end position="109"/>
    </location>
</feature>
<dbReference type="SUPFAM" id="SSF52980">
    <property type="entry name" value="Restriction endonuclease-like"/>
    <property type="match status" value="1"/>
</dbReference>
<name>A0A3B0S3R6_9ZZZZ</name>
<dbReference type="InterPro" id="IPR047216">
    <property type="entry name" value="Endonuclease_DUF559_bact"/>
</dbReference>
<sequence>MAKNTHLARNLRQKMSDAERRLWYRLRGRRLQSHKFRRQVLIGPYIADFVCESAKLIIEADGGQHVEQTEADALRTAELEAFGYHVIRFWNHDILQNTEGVLTVILDEINLRSC</sequence>
<reference evidence="2" key="1">
    <citation type="submission" date="2018-06" db="EMBL/GenBank/DDBJ databases">
        <authorList>
            <person name="Zhirakovskaya E."/>
        </authorList>
    </citation>
    <scope>NUCLEOTIDE SEQUENCE</scope>
</reference>